<keyword evidence="12" id="KW-1185">Reference proteome</keyword>
<keyword evidence="7" id="KW-0449">Lipoprotein</keyword>
<reference evidence="11" key="2">
    <citation type="submission" date="2025-09" db="UniProtKB">
        <authorList>
            <consortium name="Ensembl"/>
        </authorList>
    </citation>
    <scope>IDENTIFICATION</scope>
</reference>
<feature type="domain" description="MAM" evidence="10">
    <location>
        <begin position="79"/>
        <end position="257"/>
    </location>
</feature>
<reference evidence="11" key="1">
    <citation type="submission" date="2025-08" db="UniProtKB">
        <authorList>
            <consortium name="Ensembl"/>
        </authorList>
    </citation>
    <scope>IDENTIFICATION</scope>
</reference>
<keyword evidence="8" id="KW-0393">Immunoglobulin domain</keyword>
<dbReference type="InterPro" id="IPR013320">
    <property type="entry name" value="ConA-like_dom_sf"/>
</dbReference>
<proteinExistence type="predicted"/>
<dbReference type="STRING" id="48701.ENSPMEP00000001107"/>
<dbReference type="SMART" id="SM00137">
    <property type="entry name" value="MAM"/>
    <property type="match status" value="1"/>
</dbReference>
<evidence type="ECO:0000256" key="5">
    <source>
        <dbReference type="ARBA" id="ARBA00023157"/>
    </source>
</evidence>
<evidence type="ECO:0000313" key="11">
    <source>
        <dbReference type="Ensembl" id="ENSPMEP00000001107.1"/>
    </source>
</evidence>
<keyword evidence="4" id="KW-0472">Membrane</keyword>
<dbReference type="InterPro" id="IPR000998">
    <property type="entry name" value="MAM_dom"/>
</dbReference>
<dbReference type="GO" id="GO:0005886">
    <property type="term" value="C:plasma membrane"/>
    <property type="evidence" value="ECO:0007669"/>
    <property type="project" value="UniProtKB-SubCell"/>
</dbReference>
<keyword evidence="5" id="KW-1015">Disulfide bond</keyword>
<dbReference type="GO" id="GO:0098552">
    <property type="term" value="C:side of membrane"/>
    <property type="evidence" value="ECO:0007669"/>
    <property type="project" value="UniProtKB-KW"/>
</dbReference>
<evidence type="ECO:0000256" key="2">
    <source>
        <dbReference type="ARBA" id="ARBA00022475"/>
    </source>
</evidence>
<dbReference type="Gene3D" id="2.60.120.200">
    <property type="match status" value="1"/>
</dbReference>
<evidence type="ECO:0000256" key="4">
    <source>
        <dbReference type="ARBA" id="ARBA00023136"/>
    </source>
</evidence>
<accession>A0A3B3WEJ1</accession>
<feature type="region of interest" description="Disordered" evidence="9">
    <location>
        <begin position="107"/>
        <end position="126"/>
    </location>
</feature>
<dbReference type="AlphaFoldDB" id="A0A3B3WEJ1"/>
<organism evidence="11 12">
    <name type="scientific">Poecilia mexicana</name>
    <dbReference type="NCBI Taxonomy" id="48701"/>
    <lineage>
        <taxon>Eukaryota</taxon>
        <taxon>Metazoa</taxon>
        <taxon>Chordata</taxon>
        <taxon>Craniata</taxon>
        <taxon>Vertebrata</taxon>
        <taxon>Euteleostomi</taxon>
        <taxon>Actinopterygii</taxon>
        <taxon>Neopterygii</taxon>
        <taxon>Teleostei</taxon>
        <taxon>Neoteleostei</taxon>
        <taxon>Acanthomorphata</taxon>
        <taxon>Ovalentaria</taxon>
        <taxon>Atherinomorphae</taxon>
        <taxon>Cyprinodontiformes</taxon>
        <taxon>Poeciliidae</taxon>
        <taxon>Poeciliinae</taxon>
        <taxon>Poecilia</taxon>
    </lineage>
</organism>
<evidence type="ECO:0000256" key="3">
    <source>
        <dbReference type="ARBA" id="ARBA00022622"/>
    </source>
</evidence>
<evidence type="ECO:0000256" key="8">
    <source>
        <dbReference type="ARBA" id="ARBA00023319"/>
    </source>
</evidence>
<keyword evidence="6" id="KW-0325">Glycoprotein</keyword>
<comment type="subcellular location">
    <subcellularLocation>
        <location evidence="1">Cell membrane</location>
        <topology evidence="1">Lipid-anchor</topology>
        <topology evidence="1">GPI-anchor</topology>
    </subcellularLocation>
</comment>
<dbReference type="InterPro" id="IPR051560">
    <property type="entry name" value="MAM_domain-containing"/>
</dbReference>
<evidence type="ECO:0000256" key="9">
    <source>
        <dbReference type="SAM" id="MobiDB-lite"/>
    </source>
</evidence>
<evidence type="ECO:0000256" key="6">
    <source>
        <dbReference type="ARBA" id="ARBA00023180"/>
    </source>
</evidence>
<dbReference type="Pfam" id="PF00629">
    <property type="entry name" value="MAM"/>
    <property type="match status" value="1"/>
</dbReference>
<evidence type="ECO:0000313" key="12">
    <source>
        <dbReference type="Proteomes" id="UP000261480"/>
    </source>
</evidence>
<keyword evidence="3" id="KW-0336">GPI-anchor</keyword>
<keyword evidence="2" id="KW-1003">Cell membrane</keyword>
<evidence type="ECO:0000256" key="7">
    <source>
        <dbReference type="ARBA" id="ARBA00023288"/>
    </source>
</evidence>
<name>A0A3B3WEJ1_9TELE</name>
<sequence>SNPDFSKNAPGLYFVQATMDQTRWWEQEIPIGGPIQKGQLLTYNLTELIKPESYLVRLTPITRYGEGDASERTITYREFHCSFEEEALCSFSQDKSDEFDWIRQSGTKEGTTYTPNTGPSSDHTGSSQGFYMFIETSRPRLEGDKARLMSPTFNINTKSVSSSSASNNPTYCFTFYYHMFGKHIGALNIFLRLKGQMLTDTLIWSLTGNQGNYWQQARVNIHPTTTFQVVMEGVRGSGIEGNIAIDDVTIEEGECKDSPSNSENLYNPNPVRIGPWALQTVHIAQLMIQNILKSFYLRKIALNYLLLFTPLGQVCSDSR</sequence>
<dbReference type="CDD" id="cd06263">
    <property type="entry name" value="MAM"/>
    <property type="match status" value="1"/>
</dbReference>
<evidence type="ECO:0000259" key="10">
    <source>
        <dbReference type="PROSITE" id="PS50060"/>
    </source>
</evidence>
<dbReference type="Proteomes" id="UP000261480">
    <property type="component" value="Unplaced"/>
</dbReference>
<dbReference type="PANTHER" id="PTHR23282">
    <property type="entry name" value="APICAL ENDOSOMAL GLYCOPROTEIN PRECURSOR"/>
    <property type="match status" value="1"/>
</dbReference>
<dbReference type="PANTHER" id="PTHR23282:SF137">
    <property type="entry name" value="MAM DOMAIN-CONTAINING GLYCOSYLPHOSPHATIDYLINOSITOL ANCHOR PROTEIN 2"/>
    <property type="match status" value="1"/>
</dbReference>
<evidence type="ECO:0000256" key="1">
    <source>
        <dbReference type="ARBA" id="ARBA00004609"/>
    </source>
</evidence>
<dbReference type="SUPFAM" id="SSF49899">
    <property type="entry name" value="Concanavalin A-like lectins/glucanases"/>
    <property type="match status" value="1"/>
</dbReference>
<protein>
    <recommendedName>
        <fullName evidence="10">MAM domain-containing protein</fullName>
    </recommendedName>
</protein>
<dbReference type="FunFam" id="2.60.120.200:FF:000019">
    <property type="entry name" value="MAM domain containing glycosylphosphatidylinositol anchor 2"/>
    <property type="match status" value="1"/>
</dbReference>
<dbReference type="PROSITE" id="PS50060">
    <property type="entry name" value="MAM_2"/>
    <property type="match status" value="1"/>
</dbReference>
<dbReference type="Ensembl" id="ENSPMET00000014808.1">
    <property type="protein sequence ID" value="ENSPMEP00000001107.1"/>
    <property type="gene ID" value="ENSPMEG00000001944.1"/>
</dbReference>